<sequence length="318" mass="35845">MNKIITLLFKDYYSRSKLELPFDMELREFAYQPFGKDTYVRHLSFGSEKELLDYITHNIPLHLFFSSAKYQIPSADDMELKGWIGADLQFDIDADEICNPKTISFCPICGKVLTNSKCEEHGMATTFSEITGECLSKALEQALTIKDILKDDFALDSKIYFSGNRGFHVYVECSGDCALMDSEERKQIVDYISGKCSQKFKGGRENDPGWIGRLAKGIEKTVFDEQVTIDVKRLVRIPGSIHGKSGLIVKKVESNNFSFDSSLCPFAGSAIFFPLITGEFQLLDSKVKMIRGDPIKLDVCLAIYAHLKGLGEVKLYVR</sequence>
<dbReference type="GO" id="GO:0000428">
    <property type="term" value="C:DNA-directed RNA polymerase complex"/>
    <property type="evidence" value="ECO:0007669"/>
    <property type="project" value="UniProtKB-KW"/>
</dbReference>
<evidence type="ECO:0000256" key="6">
    <source>
        <dbReference type="ARBA" id="ARBA00022705"/>
    </source>
</evidence>
<protein>
    <recommendedName>
        <fullName evidence="11">DNA primase small subunit PriS</fullName>
        <ecNumber evidence="11">2.7.7.-</ecNumber>
    </recommendedName>
</protein>
<dbReference type="AlphaFoldDB" id="A0A031LMS3"/>
<dbReference type="GO" id="GO:0006269">
    <property type="term" value="P:DNA replication, synthesis of primer"/>
    <property type="evidence" value="ECO:0007669"/>
    <property type="project" value="UniProtKB-UniRule"/>
</dbReference>
<feature type="active site" evidence="11">
    <location>
        <position position="93"/>
    </location>
</feature>
<evidence type="ECO:0000313" key="15">
    <source>
        <dbReference type="Proteomes" id="UP000024332"/>
    </source>
</evidence>
<feature type="active site" evidence="11">
    <location>
        <position position="224"/>
    </location>
</feature>
<accession>A0A031LMS3</accession>
<dbReference type="Pfam" id="PF01896">
    <property type="entry name" value="DNA_primase_S"/>
    <property type="match status" value="1"/>
</dbReference>
<dbReference type="Proteomes" id="UP000024332">
    <property type="component" value="Unassembled WGS sequence"/>
</dbReference>
<keyword evidence="8 11" id="KW-0460">Magnesium</keyword>
<comment type="caution">
    <text evidence="14">The sequence shown here is derived from an EMBL/GenBank/DDBJ whole genome shotgun (WGS) entry which is preliminary data.</text>
</comment>
<keyword evidence="3 11" id="KW-0639">Primosome</keyword>
<gene>
    <name evidence="11" type="primary">priS</name>
    <name evidence="14" type="ORF">CM19_06120</name>
</gene>
<evidence type="ECO:0000256" key="10">
    <source>
        <dbReference type="ARBA" id="ARBA00023211"/>
    </source>
</evidence>
<evidence type="ECO:0000256" key="5">
    <source>
        <dbReference type="ARBA" id="ARBA00022695"/>
    </source>
</evidence>
<dbReference type="GO" id="GO:1990077">
    <property type="term" value="C:primosome complex"/>
    <property type="evidence" value="ECO:0007669"/>
    <property type="project" value="UniProtKB-KW"/>
</dbReference>
<comment type="subunit">
    <text evidence="11">Heterodimer of a small subunit (PriS) and a large subunit (PriL).</text>
</comment>
<keyword evidence="15" id="KW-1185">Reference proteome</keyword>
<evidence type="ECO:0000256" key="11">
    <source>
        <dbReference type="HAMAP-Rule" id="MF_00700"/>
    </source>
</evidence>
<evidence type="ECO:0000256" key="9">
    <source>
        <dbReference type="ARBA" id="ARBA00023163"/>
    </source>
</evidence>
<evidence type="ECO:0000256" key="4">
    <source>
        <dbReference type="ARBA" id="ARBA00022679"/>
    </source>
</evidence>
<keyword evidence="9 11" id="KW-0804">Transcription</keyword>
<comment type="similarity">
    <text evidence="1 11 12">Belongs to the eukaryotic-type primase small subunit family.</text>
</comment>
<keyword evidence="7 11" id="KW-0479">Metal-binding</keyword>
<reference evidence="14 15" key="1">
    <citation type="submission" date="2014-03" db="EMBL/GenBank/DDBJ databases">
        <title>Draft genome sequence of the novel thermoacidophilic archaea Acidianus copahuensis ALE1 strain, isolated from Copahue volcanic area in Neuquen Argentina.</title>
        <authorList>
            <person name="Urbieta M.S."/>
            <person name="Rascovan N."/>
            <person name="Castro C."/>
            <person name="Revale S."/>
            <person name="Giaveno M.A."/>
            <person name="Vazquez M.P."/>
            <person name="Donati E.R."/>
        </authorList>
    </citation>
    <scope>NUCLEOTIDE SEQUENCE [LARGE SCALE GENOMIC DNA]</scope>
    <source>
        <strain evidence="14 15">ALE1</strain>
    </source>
</reference>
<keyword evidence="2 11" id="KW-0240">DNA-directed RNA polymerase</keyword>
<keyword evidence="5 11" id="KW-0548">Nucleotidyltransferase</keyword>
<dbReference type="InterPro" id="IPR023639">
    <property type="entry name" value="DNA_primase_ssu_PriS"/>
</dbReference>
<dbReference type="InterPro" id="IPR002755">
    <property type="entry name" value="DNA_primase_S"/>
</dbReference>
<feature type="active site" evidence="11">
    <location>
        <position position="91"/>
    </location>
</feature>
<dbReference type="CDD" id="cd04860">
    <property type="entry name" value="AE_Prim_S"/>
    <property type="match status" value="1"/>
</dbReference>
<evidence type="ECO:0000256" key="7">
    <source>
        <dbReference type="ARBA" id="ARBA00022723"/>
    </source>
</evidence>
<dbReference type="Pfam" id="PF20873">
    <property type="entry name" value="PriS_C"/>
    <property type="match status" value="1"/>
</dbReference>
<comment type="function">
    <text evidence="13">RNA polymerase that catalyzes the synthesis of short RNA molecules used as primers for DNA polymerase during DNA replication.</text>
</comment>
<keyword evidence="10 11" id="KW-0464">Manganese</keyword>
<dbReference type="SUPFAM" id="SSF56747">
    <property type="entry name" value="Prim-pol domain"/>
    <property type="match status" value="1"/>
</dbReference>
<dbReference type="EMBL" id="JFZT01000039">
    <property type="protein sequence ID" value="EZQ06938.1"/>
    <property type="molecule type" value="Genomic_DNA"/>
</dbReference>
<dbReference type="HAMAP" id="MF_00700">
    <property type="entry name" value="DNA_primase_sml_arc"/>
    <property type="match status" value="1"/>
</dbReference>
<evidence type="ECO:0000256" key="2">
    <source>
        <dbReference type="ARBA" id="ARBA00022478"/>
    </source>
</evidence>
<keyword evidence="4 11" id="KW-0808">Transferase</keyword>
<dbReference type="GO" id="GO:0003899">
    <property type="term" value="F:DNA-directed RNA polymerase activity"/>
    <property type="evidence" value="ECO:0007669"/>
    <property type="project" value="UniProtKB-UniRule"/>
</dbReference>
<dbReference type="STRING" id="1160895.CM19_06120"/>
<evidence type="ECO:0000256" key="8">
    <source>
        <dbReference type="ARBA" id="ARBA00022842"/>
    </source>
</evidence>
<dbReference type="GO" id="GO:0046872">
    <property type="term" value="F:metal ion binding"/>
    <property type="evidence" value="ECO:0007669"/>
    <property type="project" value="UniProtKB-KW"/>
</dbReference>
<dbReference type="Gene3D" id="3.90.920.10">
    <property type="entry name" value="DNA primase, PRIM domain"/>
    <property type="match status" value="1"/>
</dbReference>
<evidence type="ECO:0000313" key="14">
    <source>
        <dbReference type="EMBL" id="EZQ06938.1"/>
    </source>
</evidence>
<organism evidence="14 15">
    <name type="scientific">Candidatus Acidianus copahuensis</name>
    <dbReference type="NCBI Taxonomy" id="1160895"/>
    <lineage>
        <taxon>Archaea</taxon>
        <taxon>Thermoproteota</taxon>
        <taxon>Thermoprotei</taxon>
        <taxon>Sulfolobales</taxon>
        <taxon>Sulfolobaceae</taxon>
        <taxon>Acidianus</taxon>
    </lineage>
</organism>
<dbReference type="PANTHER" id="PTHR10536">
    <property type="entry name" value="DNA PRIMASE SMALL SUBUNIT"/>
    <property type="match status" value="1"/>
</dbReference>
<evidence type="ECO:0000256" key="1">
    <source>
        <dbReference type="ARBA" id="ARBA00009762"/>
    </source>
</evidence>
<keyword evidence="6 11" id="KW-0235">DNA replication</keyword>
<dbReference type="EC" id="2.7.7.-" evidence="11"/>
<comment type="function">
    <text evidence="11">Catalytic subunit of DNA primase, an RNA polymerase that catalyzes the synthesis of short RNA molecules used as primers for DNA polymerase during DNA replication. The small subunit contains the primase catalytic core and has DNA synthesis activity on its own. Binding to the large subunit stabilizes and modulates the activity, increasing the rate of DNA synthesis while decreasing the length of the DNA fragments, and conferring RNA synthesis capability. The DNA polymerase activity may enable DNA primase to also catalyze primer extension after primer synthesis. May also play a role in DNA repair.</text>
</comment>
<comment type="cofactor">
    <cofactor evidence="11">
        <name>Mg(2+)</name>
        <dbReference type="ChEBI" id="CHEBI:18420"/>
    </cofactor>
    <cofactor evidence="11">
        <name>Mn(2+)</name>
        <dbReference type="ChEBI" id="CHEBI:29035"/>
    </cofactor>
</comment>
<evidence type="ECO:0000256" key="12">
    <source>
        <dbReference type="RuleBase" id="RU003514"/>
    </source>
</evidence>
<name>A0A031LMS3_9CREN</name>
<dbReference type="InterPro" id="IPR014052">
    <property type="entry name" value="DNA_primase_ssu_euk/arc"/>
</dbReference>
<dbReference type="NCBIfam" id="NF001641">
    <property type="entry name" value="PRK00419.1-3"/>
    <property type="match status" value="1"/>
</dbReference>
<proteinExistence type="inferred from homology"/>
<evidence type="ECO:0000256" key="13">
    <source>
        <dbReference type="RuleBase" id="RU004224"/>
    </source>
</evidence>
<evidence type="ECO:0000256" key="3">
    <source>
        <dbReference type="ARBA" id="ARBA00022515"/>
    </source>
</evidence>